<protein>
    <submittedName>
        <fullName evidence="1">Uncharacterized protein</fullName>
    </submittedName>
</protein>
<reference evidence="2" key="1">
    <citation type="submission" date="2018-06" db="EMBL/GenBank/DDBJ databases">
        <authorList>
            <consortium name="Pathogen Informatics"/>
        </authorList>
    </citation>
    <scope>NUCLEOTIDE SEQUENCE [LARGE SCALE GENOMIC DNA]</scope>
    <source>
        <strain evidence="2">NCTC10115</strain>
    </source>
</reference>
<name>A0A3B0PFY7_MYCGL</name>
<dbReference type="Proteomes" id="UP000260136">
    <property type="component" value="Chromosome"/>
</dbReference>
<dbReference type="STRING" id="1006581.GCW_93958"/>
<dbReference type="EMBL" id="LS991952">
    <property type="protein sequence ID" value="SYV95752.1"/>
    <property type="molecule type" value="Genomic_DNA"/>
</dbReference>
<feature type="non-terminal residue" evidence="1">
    <location>
        <position position="107"/>
    </location>
</feature>
<accession>A0A3B0PFY7</accession>
<proteinExistence type="predicted"/>
<organism evidence="1 2">
    <name type="scientific">Mycoplasmoides gallisepticum</name>
    <name type="common">Mycoplasma gallisepticum</name>
    <dbReference type="NCBI Taxonomy" id="2096"/>
    <lineage>
        <taxon>Bacteria</taxon>
        <taxon>Bacillati</taxon>
        <taxon>Mycoplasmatota</taxon>
        <taxon>Mycoplasmoidales</taxon>
        <taxon>Mycoplasmoidaceae</taxon>
        <taxon>Mycoplasmoides</taxon>
    </lineage>
</organism>
<dbReference type="AlphaFoldDB" id="A0A3B0PFY7"/>
<gene>
    <name evidence="1" type="ORF">NCTC10115_01568</name>
</gene>
<evidence type="ECO:0000313" key="2">
    <source>
        <dbReference type="Proteomes" id="UP000260136"/>
    </source>
</evidence>
<evidence type="ECO:0000313" key="1">
    <source>
        <dbReference type="EMBL" id="SYV95752.1"/>
    </source>
</evidence>
<sequence length="107" mass="11904">MEPKPEPRPVDPNNVFADTTQIEYVTYDKQDYGLDQNTPKQPNDPSKRVLSDADAMILLEKTKASLNAGKQALLRAIVNGADDTAARDAFRKASGYGGNEEFFNKIW</sequence>